<evidence type="ECO:0000313" key="3">
    <source>
        <dbReference type="Proteomes" id="UP000035265"/>
    </source>
</evidence>
<dbReference type="InterPro" id="IPR051783">
    <property type="entry name" value="NAD(P)-dependent_oxidoreduct"/>
</dbReference>
<dbReference type="EMBL" id="JNBQ01000002">
    <property type="protein sequence ID" value="KLN36062.1"/>
    <property type="molecule type" value="Genomic_DNA"/>
</dbReference>
<keyword evidence="3" id="KW-1185">Reference proteome</keyword>
<dbReference type="GO" id="GO:0004029">
    <property type="term" value="F:aldehyde dehydrogenase (NAD+) activity"/>
    <property type="evidence" value="ECO:0007669"/>
    <property type="project" value="TreeGrafter"/>
</dbReference>
<sequence length="298" mass="30230">MQVLLTGGTGFVGSAVLRELRGRGHEVTALVRSEASAAAVAAAGATPVQMDAYDVDALVAVLDRAEGAIHAAAPGDGTSEALDRAVVEAVTRAFGGTTRPFVHTSGVWKWGGGSATETSPTDPPAIVAWRVAVEELLLAQDVVASVVAPGVVYGDGRGIPALVSGAPRVDGPDGPGLALVGDGAQHWSVVHVDDLAVLYALALEHGARGHLLGTTAEHPTVRALTEAASRAAGLGGVVVPQSVEATRERFGAPFADALLLDQATRAVRAAELGWTPVRGSLVEELESGSYVPEAAARA</sequence>
<dbReference type="Pfam" id="PF13460">
    <property type="entry name" value="NAD_binding_10"/>
    <property type="match status" value="1"/>
</dbReference>
<dbReference type="STRING" id="264251.FB00_03420"/>
<dbReference type="InterPro" id="IPR036291">
    <property type="entry name" value="NAD(P)-bd_dom_sf"/>
</dbReference>
<name>A0A0H2L7C6_9MICO</name>
<feature type="domain" description="NAD(P)-binding" evidence="1">
    <location>
        <begin position="7"/>
        <end position="93"/>
    </location>
</feature>
<reference evidence="2 3" key="1">
    <citation type="submission" date="2014-05" db="EMBL/GenBank/DDBJ databases">
        <title>Cellulosimicrobium funkei U11 genome.</title>
        <authorList>
            <person name="Hu C."/>
            <person name="Gong Y."/>
            <person name="Wan W."/>
            <person name="Jiang M."/>
        </authorList>
    </citation>
    <scope>NUCLEOTIDE SEQUENCE [LARGE SCALE GENOMIC DNA]</scope>
    <source>
        <strain evidence="2 3">U11</strain>
    </source>
</reference>
<protein>
    <recommendedName>
        <fullName evidence="1">NAD(P)-binding domain-containing protein</fullName>
    </recommendedName>
</protein>
<dbReference type="PATRIC" id="fig|264251.5.peg.702"/>
<dbReference type="SUPFAM" id="SSF51735">
    <property type="entry name" value="NAD(P)-binding Rossmann-fold domains"/>
    <property type="match status" value="1"/>
</dbReference>
<dbReference type="PANTHER" id="PTHR48079">
    <property type="entry name" value="PROTEIN YEEZ"/>
    <property type="match status" value="1"/>
</dbReference>
<evidence type="ECO:0000313" key="2">
    <source>
        <dbReference type="EMBL" id="KLN36062.1"/>
    </source>
</evidence>
<dbReference type="Proteomes" id="UP000035265">
    <property type="component" value="Unassembled WGS sequence"/>
</dbReference>
<dbReference type="Gene3D" id="3.40.50.720">
    <property type="entry name" value="NAD(P)-binding Rossmann-like Domain"/>
    <property type="match status" value="1"/>
</dbReference>
<gene>
    <name evidence="2" type="ORF">FB00_03420</name>
</gene>
<dbReference type="PANTHER" id="PTHR48079:SF6">
    <property type="entry name" value="NAD(P)-BINDING DOMAIN-CONTAINING PROTEIN-RELATED"/>
    <property type="match status" value="1"/>
</dbReference>
<comment type="caution">
    <text evidence="2">The sequence shown here is derived from an EMBL/GenBank/DDBJ whole genome shotgun (WGS) entry which is preliminary data.</text>
</comment>
<dbReference type="InterPro" id="IPR016040">
    <property type="entry name" value="NAD(P)-bd_dom"/>
</dbReference>
<proteinExistence type="predicted"/>
<accession>A0A0H2L7C6</accession>
<organism evidence="2 3">
    <name type="scientific">Cellulosimicrobium funkei</name>
    <dbReference type="NCBI Taxonomy" id="264251"/>
    <lineage>
        <taxon>Bacteria</taxon>
        <taxon>Bacillati</taxon>
        <taxon>Actinomycetota</taxon>
        <taxon>Actinomycetes</taxon>
        <taxon>Micrococcales</taxon>
        <taxon>Promicromonosporaceae</taxon>
        <taxon>Cellulosimicrobium</taxon>
    </lineage>
</organism>
<evidence type="ECO:0000259" key="1">
    <source>
        <dbReference type="Pfam" id="PF13460"/>
    </source>
</evidence>
<dbReference type="GO" id="GO:0005737">
    <property type="term" value="C:cytoplasm"/>
    <property type="evidence" value="ECO:0007669"/>
    <property type="project" value="TreeGrafter"/>
</dbReference>
<dbReference type="AlphaFoldDB" id="A0A0H2L7C6"/>
<dbReference type="RefSeq" id="WP_047231427.1">
    <property type="nucleotide sequence ID" value="NZ_JNBQ01000002.1"/>
</dbReference>